<feature type="compositionally biased region" description="Low complexity" evidence="1">
    <location>
        <begin position="491"/>
        <end position="513"/>
    </location>
</feature>
<evidence type="ECO:0000313" key="3">
    <source>
        <dbReference type="EMBL" id="CAA7261816.1"/>
    </source>
</evidence>
<dbReference type="EMBL" id="CACVBS010000034">
    <property type="protein sequence ID" value="CAA7261816.1"/>
    <property type="molecule type" value="Genomic_DNA"/>
</dbReference>
<protein>
    <submittedName>
        <fullName evidence="3">Uncharacterized protein</fullName>
    </submittedName>
</protein>
<comment type="caution">
    <text evidence="3">The sequence shown here is derived from an EMBL/GenBank/DDBJ whole genome shotgun (WGS) entry which is preliminary data.</text>
</comment>
<feature type="region of interest" description="Disordered" evidence="1">
    <location>
        <begin position="543"/>
        <end position="593"/>
    </location>
</feature>
<dbReference type="Proteomes" id="UP000467700">
    <property type="component" value="Unassembled WGS sequence"/>
</dbReference>
<feature type="compositionally biased region" description="Gly residues" evidence="1">
    <location>
        <begin position="415"/>
        <end position="424"/>
    </location>
</feature>
<feature type="chain" id="PRO_5035816027" evidence="2">
    <location>
        <begin position="20"/>
        <end position="697"/>
    </location>
</feature>
<feature type="compositionally biased region" description="Low complexity" evidence="1">
    <location>
        <begin position="579"/>
        <end position="590"/>
    </location>
</feature>
<organism evidence="3 4">
    <name type="scientific">Cyclocybe aegerita</name>
    <name type="common">Black poplar mushroom</name>
    <name type="synonym">Agrocybe aegerita</name>
    <dbReference type="NCBI Taxonomy" id="1973307"/>
    <lineage>
        <taxon>Eukaryota</taxon>
        <taxon>Fungi</taxon>
        <taxon>Dikarya</taxon>
        <taxon>Basidiomycota</taxon>
        <taxon>Agaricomycotina</taxon>
        <taxon>Agaricomycetes</taxon>
        <taxon>Agaricomycetidae</taxon>
        <taxon>Agaricales</taxon>
        <taxon>Agaricineae</taxon>
        <taxon>Bolbitiaceae</taxon>
        <taxon>Cyclocybe</taxon>
    </lineage>
</organism>
<name>A0A8S0W8Y4_CYCAE</name>
<feature type="compositionally biased region" description="Low complexity" evidence="1">
    <location>
        <begin position="469"/>
        <end position="484"/>
    </location>
</feature>
<feature type="compositionally biased region" description="Low complexity" evidence="1">
    <location>
        <begin position="333"/>
        <end position="348"/>
    </location>
</feature>
<dbReference type="AlphaFoldDB" id="A0A8S0W8Y4"/>
<reference evidence="3 4" key="1">
    <citation type="submission" date="2020-01" db="EMBL/GenBank/DDBJ databases">
        <authorList>
            <person name="Gupta K D."/>
        </authorList>
    </citation>
    <scope>NUCLEOTIDE SEQUENCE [LARGE SCALE GENOMIC DNA]</scope>
</reference>
<feature type="signal peptide" evidence="2">
    <location>
        <begin position="1"/>
        <end position="19"/>
    </location>
</feature>
<gene>
    <name evidence="3" type="ORF">AAE3_LOCUS3907</name>
</gene>
<proteinExistence type="predicted"/>
<feature type="compositionally biased region" description="Low complexity" evidence="1">
    <location>
        <begin position="425"/>
        <end position="435"/>
    </location>
</feature>
<dbReference type="OrthoDB" id="2337158at2759"/>
<evidence type="ECO:0000256" key="2">
    <source>
        <dbReference type="SAM" id="SignalP"/>
    </source>
</evidence>
<keyword evidence="4" id="KW-1185">Reference proteome</keyword>
<evidence type="ECO:0000256" key="1">
    <source>
        <dbReference type="SAM" id="MobiDB-lite"/>
    </source>
</evidence>
<evidence type="ECO:0000313" key="4">
    <source>
        <dbReference type="Proteomes" id="UP000467700"/>
    </source>
</evidence>
<accession>A0A8S0W8Y4</accession>
<feature type="compositionally biased region" description="Low complexity" evidence="1">
    <location>
        <begin position="622"/>
        <end position="643"/>
    </location>
</feature>
<feature type="region of interest" description="Disordered" evidence="1">
    <location>
        <begin position="406"/>
        <end position="513"/>
    </location>
</feature>
<sequence length="697" mass="74482">MVVITCAVTLSLFDASVTTWTLSLLTKMGTPEMGRYLRQIVDNSFEEGQFESAVAMLDQLRAPVHRPSIIHILHLVFIALHPVHDSQLNDEDRYDPATLLAQSPRKMIKQTKASIILSSAAVLAARRLLLAFLATNGAHAIGPALPFYPETKNEVPMEFEFGESPIFEQAAAIKTSTRSVWEILKSGYTSRAAQHFGLGSPKGKRRESTRVRFTAEPSFSDVRQDIQVVGDDSWFVLEWLVTLFEKDAEETEAQGQPRYSPLLLKQLPPPPMGSTTRWDASEPAKIVFYAFQQPDLRIQKVGLRLLLLLIDLTQTSLLNLPALASTVLAQMTSSSSSSSSSSNSPSPRTRSRKTHTPSPSPAPSTALAFASSFDTLFAHLPSSPAALSFKLALCRKIIEDAASLASTETDEDAGRAGGWSGNGNGNRPRGAAGTGQSAMKRPRAVPRPVTRQRTMKESTDASNSGAGVPSSPTMSKTASSSSSIAPPPPLSASSTLASIAPSTSTSTTATSASLPVRPKTFVARLPSWTDVVRLARVSVDVAPGPGGAGEQPSANGNTHTNANANGKKRAGRTNAHARNPNLTNLTITNPSRPWTAPSVLARVKFEMMLAYAVVQVMRREVSSTSPPSGAPTSNGAPDPSPTLDDPPDPAFLQSHTDGSYAALLDDVFALQGSNEDEERLGYVLVLRAVVGMEVGVE</sequence>
<feature type="compositionally biased region" description="Low complexity" evidence="1">
    <location>
        <begin position="554"/>
        <end position="565"/>
    </location>
</feature>
<feature type="region of interest" description="Disordered" evidence="1">
    <location>
        <begin position="622"/>
        <end position="655"/>
    </location>
</feature>
<keyword evidence="2" id="KW-0732">Signal</keyword>
<feature type="region of interest" description="Disordered" evidence="1">
    <location>
        <begin position="333"/>
        <end position="363"/>
    </location>
</feature>